<dbReference type="Pfam" id="PF00353">
    <property type="entry name" value="HemolysinCabind"/>
    <property type="match status" value="2"/>
</dbReference>
<dbReference type="PRINTS" id="PR00313">
    <property type="entry name" value="CABNDNGRPT"/>
</dbReference>
<dbReference type="EMBL" id="JAUOZU010000006">
    <property type="protein sequence ID" value="MDO6963742.1"/>
    <property type="molecule type" value="Genomic_DNA"/>
</dbReference>
<keyword evidence="4" id="KW-1185">Reference proteome</keyword>
<dbReference type="PANTHER" id="PTHR38340:SF1">
    <property type="entry name" value="S-LAYER PROTEIN"/>
    <property type="match status" value="1"/>
</dbReference>
<evidence type="ECO:0000313" key="4">
    <source>
        <dbReference type="Proteomes" id="UP001174932"/>
    </source>
</evidence>
<accession>A0ABT8YJU6</accession>
<sequence>MSSHATAAETALIQTTLLDLRYVTTTALSDGGWLNVWSVNENDVTTVYQQRHGADGATIGSATVIDTPTFEYVDGTAAIGLADGGWVTTWAASTEDGTSEIYQQRFDAAGSAIGDVQMVNDFTDNEQYTPKIATLSDGGWVVVWQSSGQDDGIDIYQQRYAADGTAVGGEMRANVEPAGLQYAADVVGLADGGWLVTYQGYNGTGDAFAQRFDKTGAAVGDEIRLHDSTNGDQIVPAITALSDGSWVATWHSSAVDGRPAGVYQRRFDQDGNPLMAETRVNDQSTSFYMAAVTSLPDNGWVTVWAGSDEDHTLGVFQQRFDASGNKVGTETLVSDETGANQMLDIEITTLSDGSWIISWNTYKEGRGYELEQRHYAPDIEGDSQADRLVGTVWGENLFGFGGNDRIDGGKGADIMAGGFGNDIYLVDNRRDEVREFALQGTDSISASINYSLAALGNVENLTLSGTADLNGTGNLLANKISGNLGANVLSGGAGGDTLSGNAGKDRLNGGAGDDLLSGGKDDDRLAGGSGSDVFLFKAGDGHDRILDFQASGEETDRIDLSAIRAITDFDDLSANHLRVSGHDVLIRVADGQDIRLANVAIADLDAGDFLF</sequence>
<protein>
    <submittedName>
        <fullName evidence="3">Calcium-binding protein</fullName>
    </submittedName>
</protein>
<dbReference type="RefSeq" id="WP_304375654.1">
    <property type="nucleotide sequence ID" value="NZ_JAUOZU010000006.1"/>
</dbReference>
<dbReference type="PANTHER" id="PTHR38340">
    <property type="entry name" value="S-LAYER PROTEIN"/>
    <property type="match status" value="1"/>
</dbReference>
<dbReference type="Proteomes" id="UP001174932">
    <property type="component" value="Unassembled WGS sequence"/>
</dbReference>
<evidence type="ECO:0000313" key="3">
    <source>
        <dbReference type="EMBL" id="MDO6963742.1"/>
    </source>
</evidence>
<dbReference type="InterPro" id="IPR050557">
    <property type="entry name" value="RTX_toxin/Mannuronan_C5-epim"/>
</dbReference>
<name>A0ABT8YJU6_9HYPH</name>
<dbReference type="InterPro" id="IPR011049">
    <property type="entry name" value="Serralysin-like_metalloprot_C"/>
</dbReference>
<reference evidence="3" key="1">
    <citation type="journal article" date="2015" name="Int. J. Syst. Evol. Microbiol.">
        <title>Rhizobium alvei sp. nov., isolated from a freshwater river.</title>
        <authorList>
            <person name="Sheu S.Y."/>
            <person name="Huang H.W."/>
            <person name="Young C.C."/>
            <person name="Chen W.M."/>
        </authorList>
    </citation>
    <scope>NUCLEOTIDE SEQUENCE</scope>
    <source>
        <strain evidence="3">TNR-22</strain>
    </source>
</reference>
<reference evidence="3" key="2">
    <citation type="submission" date="2023-07" db="EMBL/GenBank/DDBJ databases">
        <authorList>
            <person name="Shen H."/>
        </authorList>
    </citation>
    <scope>NUCLEOTIDE SEQUENCE</scope>
    <source>
        <strain evidence="3">TNR-22</strain>
    </source>
</reference>
<dbReference type="Gene3D" id="2.150.10.10">
    <property type="entry name" value="Serralysin-like metalloprotease, C-terminal"/>
    <property type="match status" value="2"/>
</dbReference>
<proteinExistence type="predicted"/>
<comment type="subcellular location">
    <subcellularLocation>
        <location evidence="1">Secreted</location>
    </subcellularLocation>
</comment>
<dbReference type="SUPFAM" id="SSF51120">
    <property type="entry name" value="beta-Roll"/>
    <property type="match status" value="2"/>
</dbReference>
<gene>
    <name evidence="3" type="ORF">Q4481_07215</name>
</gene>
<comment type="caution">
    <text evidence="3">The sequence shown here is derived from an EMBL/GenBank/DDBJ whole genome shotgun (WGS) entry which is preliminary data.</text>
</comment>
<evidence type="ECO:0000256" key="2">
    <source>
        <dbReference type="ARBA" id="ARBA00022525"/>
    </source>
</evidence>
<organism evidence="3 4">
    <name type="scientific">Rhizobium alvei</name>
    <dbReference type="NCBI Taxonomy" id="1132659"/>
    <lineage>
        <taxon>Bacteria</taxon>
        <taxon>Pseudomonadati</taxon>
        <taxon>Pseudomonadota</taxon>
        <taxon>Alphaproteobacteria</taxon>
        <taxon>Hyphomicrobiales</taxon>
        <taxon>Rhizobiaceae</taxon>
        <taxon>Rhizobium/Agrobacterium group</taxon>
        <taxon>Rhizobium</taxon>
    </lineage>
</organism>
<dbReference type="PROSITE" id="PS00330">
    <property type="entry name" value="HEMOLYSIN_CALCIUM"/>
    <property type="match status" value="2"/>
</dbReference>
<dbReference type="InterPro" id="IPR001343">
    <property type="entry name" value="Hemolysn_Ca-bd"/>
</dbReference>
<dbReference type="InterPro" id="IPR018511">
    <property type="entry name" value="Hemolysin-typ_Ca-bd_CS"/>
</dbReference>
<evidence type="ECO:0000256" key="1">
    <source>
        <dbReference type="ARBA" id="ARBA00004613"/>
    </source>
</evidence>
<keyword evidence="2" id="KW-0964">Secreted</keyword>